<evidence type="ECO:0000256" key="9">
    <source>
        <dbReference type="ARBA" id="ARBA00023319"/>
    </source>
</evidence>
<dbReference type="InterPro" id="IPR017441">
    <property type="entry name" value="Protein_kinase_ATP_BS"/>
</dbReference>
<evidence type="ECO:0000259" key="12">
    <source>
        <dbReference type="PROSITE" id="PS50011"/>
    </source>
</evidence>
<feature type="domain" description="Ig-like" evidence="13">
    <location>
        <begin position="44"/>
        <end position="148"/>
    </location>
</feature>
<name>A0ABN8SYZ7_9CNID</name>
<keyword evidence="6" id="KW-1015">Disulfide bond</keyword>
<dbReference type="Pfam" id="PF13927">
    <property type="entry name" value="Ig_3"/>
    <property type="match status" value="2"/>
</dbReference>
<dbReference type="InterPro" id="IPR008266">
    <property type="entry name" value="Tyr_kinase_AS"/>
</dbReference>
<dbReference type="InterPro" id="IPR000719">
    <property type="entry name" value="Prot_kinase_dom"/>
</dbReference>
<dbReference type="PANTHER" id="PTHR24416">
    <property type="entry name" value="TYROSINE-PROTEIN KINASE RECEPTOR"/>
    <property type="match status" value="1"/>
</dbReference>
<evidence type="ECO:0000313" key="15">
    <source>
        <dbReference type="Proteomes" id="UP001159427"/>
    </source>
</evidence>
<evidence type="ECO:0000256" key="6">
    <source>
        <dbReference type="ARBA" id="ARBA00023157"/>
    </source>
</evidence>
<keyword evidence="11" id="KW-0067">ATP-binding</keyword>
<dbReference type="PIRSF" id="PIRSF000615">
    <property type="entry name" value="TyrPK_CSF1-R"/>
    <property type="match status" value="1"/>
</dbReference>
<evidence type="ECO:0000256" key="4">
    <source>
        <dbReference type="ARBA" id="ARBA00022989"/>
    </source>
</evidence>
<evidence type="ECO:0000256" key="11">
    <source>
        <dbReference type="PROSITE-ProRule" id="PRU10141"/>
    </source>
</evidence>
<proteinExistence type="predicted"/>
<dbReference type="SMART" id="SM00409">
    <property type="entry name" value="IG"/>
    <property type="match status" value="2"/>
</dbReference>
<dbReference type="SUPFAM" id="SSF48726">
    <property type="entry name" value="Immunoglobulin"/>
    <property type="match status" value="2"/>
</dbReference>
<dbReference type="InterPro" id="IPR003599">
    <property type="entry name" value="Ig_sub"/>
</dbReference>
<protein>
    <recommendedName>
        <fullName evidence="2">receptor protein-tyrosine kinase</fullName>
        <ecNumber evidence="2">2.7.10.1</ecNumber>
    </recommendedName>
</protein>
<evidence type="ECO:0000256" key="7">
    <source>
        <dbReference type="ARBA" id="ARBA00023170"/>
    </source>
</evidence>
<comment type="catalytic activity">
    <reaction evidence="10">
        <text>L-tyrosyl-[protein] + ATP = O-phospho-L-tyrosyl-[protein] + ADP + H(+)</text>
        <dbReference type="Rhea" id="RHEA:10596"/>
        <dbReference type="Rhea" id="RHEA-COMP:10136"/>
        <dbReference type="Rhea" id="RHEA-COMP:20101"/>
        <dbReference type="ChEBI" id="CHEBI:15378"/>
        <dbReference type="ChEBI" id="CHEBI:30616"/>
        <dbReference type="ChEBI" id="CHEBI:46858"/>
        <dbReference type="ChEBI" id="CHEBI:61978"/>
        <dbReference type="ChEBI" id="CHEBI:456216"/>
        <dbReference type="EC" id="2.7.10.1"/>
    </reaction>
</comment>
<dbReference type="PROSITE" id="PS00109">
    <property type="entry name" value="PROTEIN_KINASE_TYR"/>
    <property type="match status" value="1"/>
</dbReference>
<keyword evidence="11" id="KW-0547">Nucleotide-binding</keyword>
<dbReference type="PROSITE" id="PS50835">
    <property type="entry name" value="IG_LIKE"/>
    <property type="match status" value="2"/>
</dbReference>
<dbReference type="EMBL" id="CALNXI010004181">
    <property type="protein sequence ID" value="CAH3195240.1"/>
    <property type="molecule type" value="Genomic_DNA"/>
</dbReference>
<dbReference type="Gene3D" id="2.60.40.10">
    <property type="entry name" value="Immunoglobulins"/>
    <property type="match status" value="2"/>
</dbReference>
<keyword evidence="7" id="KW-0675">Receptor</keyword>
<feature type="binding site" evidence="11">
    <location>
        <position position="318"/>
    </location>
    <ligand>
        <name>ATP</name>
        <dbReference type="ChEBI" id="CHEBI:30616"/>
    </ligand>
</feature>
<dbReference type="InterPro" id="IPR007110">
    <property type="entry name" value="Ig-like_dom"/>
</dbReference>
<dbReference type="PRINTS" id="PR00109">
    <property type="entry name" value="TYRKINASE"/>
</dbReference>
<sequence>LTQTHLVVERVATNDSGKYTCGAEDDSGHHFTDSINITITKVFPPTILSFSNQTVYKNTTVKLRCNISAYPAPTVEWFKDGTSPEMTPVTMEESDSCESRKLRPGFYQVDNYVGQLLICSPSHADQTGFYTCQATNRQGTSNATAFLDVLEDPNVFIIPSKDVFQVKLGALWNVTCKATGNPMPFVHWRKEKTQEDVTPKRRAPEVVMLTISPVTEADLGDYTCVAENSQDVTTAHVKLGHNPILLLSIQSGVRLIEFDPDRTLLEQCNDLPYDPDFEFPEDKLILGEVLGSGAFGKVIKAEAIGMDDFSPRDKSPVKGGPRLSLLRRYINCSKTYYDSRVSASKKTTVAVKTLKEGATIEEYRDLASELKILMHVGVHTNIVNLLGACIKRDGILVILEYAPYGSLLKFLRGKRDVYEATWSTTTSDPEIRLDISNLVGYAFQISRGMEYLASKKCIHRDLAARNVLVGKDYVMKIADFGLARDIYKSDLYVKTTSGVLPIKWMALESLFQKEYSEKSDVWSFGILLWEIFTLGGTPYPTIPMESLLDFLSDGKRMENPQNCPSEIYNIMQNCWLENRDNRPEFVQISILIGKILEQRASQVSPFIYVLNFGFELCRWSFGILLWEIFTLGGAPYPTVPMECLLDFLSDGKRMENPQNCPLEIYNIMQDCWLENRDNRPEFAQISILIGKILE</sequence>
<dbReference type="EC" id="2.7.10.1" evidence="2"/>
<keyword evidence="9" id="KW-0393">Immunoglobulin domain</keyword>
<evidence type="ECO:0000256" key="8">
    <source>
        <dbReference type="ARBA" id="ARBA00023180"/>
    </source>
</evidence>
<dbReference type="InterPro" id="IPR013783">
    <property type="entry name" value="Ig-like_fold"/>
</dbReference>
<feature type="non-terminal residue" evidence="14">
    <location>
        <position position="694"/>
    </location>
</feature>
<feature type="domain" description="Ig-like" evidence="13">
    <location>
        <begin position="153"/>
        <end position="240"/>
    </location>
</feature>
<dbReference type="Gene3D" id="3.30.200.20">
    <property type="entry name" value="Phosphorylase Kinase, domain 1"/>
    <property type="match status" value="1"/>
</dbReference>
<keyword evidence="5" id="KW-0472">Membrane</keyword>
<dbReference type="CDD" id="cd00096">
    <property type="entry name" value="Ig"/>
    <property type="match status" value="1"/>
</dbReference>
<dbReference type="PROSITE" id="PS00107">
    <property type="entry name" value="PROTEIN_KINASE_ATP"/>
    <property type="match status" value="1"/>
</dbReference>
<keyword evidence="8" id="KW-0325">Glycoprotein</keyword>
<dbReference type="CDD" id="cd00192">
    <property type="entry name" value="PTKc"/>
    <property type="match status" value="1"/>
</dbReference>
<keyword evidence="3" id="KW-0812">Transmembrane</keyword>
<feature type="non-terminal residue" evidence="14">
    <location>
        <position position="1"/>
    </location>
</feature>
<evidence type="ECO:0000256" key="5">
    <source>
        <dbReference type="ARBA" id="ARBA00023136"/>
    </source>
</evidence>
<dbReference type="InterPro" id="IPR003598">
    <property type="entry name" value="Ig_sub2"/>
</dbReference>
<comment type="subcellular location">
    <subcellularLocation>
        <location evidence="1">Membrane</location>
        <topology evidence="1">Single-pass membrane protein</topology>
    </subcellularLocation>
</comment>
<dbReference type="Gene3D" id="1.10.510.10">
    <property type="entry name" value="Transferase(Phosphotransferase) domain 1"/>
    <property type="match status" value="2"/>
</dbReference>
<dbReference type="Pfam" id="PF07714">
    <property type="entry name" value="PK_Tyr_Ser-Thr"/>
    <property type="match status" value="2"/>
</dbReference>
<evidence type="ECO:0000256" key="3">
    <source>
        <dbReference type="ARBA" id="ARBA00022692"/>
    </source>
</evidence>
<evidence type="ECO:0000256" key="2">
    <source>
        <dbReference type="ARBA" id="ARBA00011902"/>
    </source>
</evidence>
<evidence type="ECO:0000256" key="1">
    <source>
        <dbReference type="ARBA" id="ARBA00004167"/>
    </source>
</evidence>
<keyword evidence="4" id="KW-1133">Transmembrane helix</keyword>
<dbReference type="SUPFAM" id="SSF56112">
    <property type="entry name" value="Protein kinase-like (PK-like)"/>
    <property type="match status" value="2"/>
</dbReference>
<dbReference type="SMART" id="SM00219">
    <property type="entry name" value="TyrKc"/>
    <property type="match status" value="1"/>
</dbReference>
<comment type="caution">
    <text evidence="14">The sequence shown here is derived from an EMBL/GenBank/DDBJ whole genome shotgun (WGS) entry which is preliminary data.</text>
</comment>
<keyword evidence="15" id="KW-1185">Reference proteome</keyword>
<feature type="domain" description="Protein kinase" evidence="12">
    <location>
        <begin position="284"/>
        <end position="607"/>
    </location>
</feature>
<organism evidence="14 15">
    <name type="scientific">Porites evermanni</name>
    <dbReference type="NCBI Taxonomy" id="104178"/>
    <lineage>
        <taxon>Eukaryota</taxon>
        <taxon>Metazoa</taxon>
        <taxon>Cnidaria</taxon>
        <taxon>Anthozoa</taxon>
        <taxon>Hexacorallia</taxon>
        <taxon>Scleractinia</taxon>
        <taxon>Fungiina</taxon>
        <taxon>Poritidae</taxon>
        <taxon>Porites</taxon>
    </lineage>
</organism>
<reference evidence="14 15" key="1">
    <citation type="submission" date="2022-05" db="EMBL/GenBank/DDBJ databases">
        <authorList>
            <consortium name="Genoscope - CEA"/>
            <person name="William W."/>
        </authorList>
    </citation>
    <scope>NUCLEOTIDE SEQUENCE [LARGE SCALE GENOMIC DNA]</scope>
</reference>
<dbReference type="Proteomes" id="UP001159427">
    <property type="component" value="Unassembled WGS sequence"/>
</dbReference>
<dbReference type="InterPro" id="IPR050122">
    <property type="entry name" value="RTK"/>
</dbReference>
<dbReference type="SMART" id="SM00408">
    <property type="entry name" value="IGc2"/>
    <property type="match status" value="2"/>
</dbReference>
<evidence type="ECO:0000313" key="14">
    <source>
        <dbReference type="EMBL" id="CAH3195240.1"/>
    </source>
</evidence>
<dbReference type="InterPro" id="IPR011009">
    <property type="entry name" value="Kinase-like_dom_sf"/>
</dbReference>
<evidence type="ECO:0000256" key="10">
    <source>
        <dbReference type="ARBA" id="ARBA00051243"/>
    </source>
</evidence>
<dbReference type="PROSITE" id="PS50011">
    <property type="entry name" value="PROTEIN_KINASE_DOM"/>
    <property type="match status" value="1"/>
</dbReference>
<dbReference type="InterPro" id="IPR036179">
    <property type="entry name" value="Ig-like_dom_sf"/>
</dbReference>
<accession>A0ABN8SYZ7</accession>
<dbReference type="InterPro" id="IPR001245">
    <property type="entry name" value="Ser-Thr/Tyr_kinase_cat_dom"/>
</dbReference>
<dbReference type="PANTHER" id="PTHR24416:SF600">
    <property type="entry name" value="PDGF- AND VEGF-RECEPTOR RELATED, ISOFORM J"/>
    <property type="match status" value="1"/>
</dbReference>
<evidence type="ECO:0000259" key="13">
    <source>
        <dbReference type="PROSITE" id="PS50835"/>
    </source>
</evidence>
<dbReference type="InterPro" id="IPR020635">
    <property type="entry name" value="Tyr_kinase_cat_dom"/>
</dbReference>
<gene>
    <name evidence="14" type="ORF">PEVE_00029749</name>
</gene>